<accession>A0A3D8PA39</accession>
<comment type="similarity">
    <text evidence="2 9">Belongs to the glycosyltransferase 20 family.</text>
</comment>
<dbReference type="CDD" id="cd03788">
    <property type="entry name" value="GT20_TPS"/>
    <property type="match status" value="1"/>
</dbReference>
<evidence type="ECO:0000313" key="10">
    <source>
        <dbReference type="EMBL" id="RDW12492.1"/>
    </source>
</evidence>
<dbReference type="Pfam" id="PF00982">
    <property type="entry name" value="Glyco_transf_20"/>
    <property type="match status" value="1"/>
</dbReference>
<keyword evidence="7 9" id="KW-0808">Transferase</keyword>
<evidence type="ECO:0000256" key="2">
    <source>
        <dbReference type="ARBA" id="ARBA00008799"/>
    </source>
</evidence>
<evidence type="ECO:0000256" key="9">
    <source>
        <dbReference type="RuleBase" id="RU362045"/>
    </source>
</evidence>
<comment type="catalytic activity">
    <reaction evidence="8 9">
        <text>D-glucose 6-phosphate + UDP-alpha-D-glucose = alpha,alpha-trehalose 6-phosphate + UDP + H(+)</text>
        <dbReference type="Rhea" id="RHEA:18889"/>
        <dbReference type="ChEBI" id="CHEBI:15378"/>
        <dbReference type="ChEBI" id="CHEBI:58223"/>
        <dbReference type="ChEBI" id="CHEBI:58429"/>
        <dbReference type="ChEBI" id="CHEBI:58885"/>
        <dbReference type="ChEBI" id="CHEBI:61548"/>
        <dbReference type="EC" id="2.4.1.15"/>
    </reaction>
</comment>
<dbReference type="NCBIfam" id="TIGR02400">
    <property type="entry name" value="trehalose_OtsA"/>
    <property type="match status" value="1"/>
</dbReference>
<gene>
    <name evidence="10" type="primary">otsA</name>
    <name evidence="10" type="ORF">DIE28_13350</name>
</gene>
<reference evidence="10 11" key="1">
    <citation type="submission" date="2018-05" db="EMBL/GenBank/DDBJ databases">
        <title>Whole genome sequencing of Paracoccus thiocyanatus SST.</title>
        <authorList>
            <person name="Ghosh W."/>
            <person name="Rameez M.J."/>
            <person name="Roy C."/>
        </authorList>
    </citation>
    <scope>NUCLEOTIDE SEQUENCE [LARGE SCALE GENOMIC DNA]</scope>
    <source>
        <strain evidence="10 11">SST</strain>
    </source>
</reference>
<comment type="pathway">
    <text evidence="1 9">Glycan biosynthesis; trehalose biosynthesis.</text>
</comment>
<protein>
    <recommendedName>
        <fullName evidence="5 9">Trehalose-6-phosphate synthase</fullName>
        <ecNumber evidence="4 9">2.4.1.15</ecNumber>
    </recommendedName>
    <alternativeName>
        <fullName evidence="9">Osmoregulatory trehalose synthesis protein A</fullName>
    </alternativeName>
    <alternativeName>
        <fullName evidence="9">UDP-glucose-glucosephosphate glucosyltransferase</fullName>
    </alternativeName>
</protein>
<keyword evidence="6 9" id="KW-0328">Glycosyltransferase</keyword>
<dbReference type="InterPro" id="IPR001830">
    <property type="entry name" value="Glyco_trans_20"/>
</dbReference>
<dbReference type="GO" id="GO:0003825">
    <property type="term" value="F:alpha,alpha-trehalose-phosphate synthase (UDP-forming) activity"/>
    <property type="evidence" value="ECO:0007669"/>
    <property type="project" value="UniProtKB-UniRule"/>
</dbReference>
<dbReference type="Gene3D" id="3.40.50.2000">
    <property type="entry name" value="Glycogen Phosphorylase B"/>
    <property type="match status" value="2"/>
</dbReference>
<dbReference type="RefSeq" id="WP_115756475.1">
    <property type="nucleotide sequence ID" value="NZ_QFCQ01000085.1"/>
</dbReference>
<evidence type="ECO:0000256" key="8">
    <source>
        <dbReference type="ARBA" id="ARBA00048039"/>
    </source>
</evidence>
<evidence type="ECO:0000256" key="4">
    <source>
        <dbReference type="ARBA" id="ARBA00012538"/>
    </source>
</evidence>
<dbReference type="PANTHER" id="PTHR10788:SF106">
    <property type="entry name" value="BCDNA.GH08860"/>
    <property type="match status" value="1"/>
</dbReference>
<dbReference type="EC" id="2.4.1.15" evidence="4 9"/>
<evidence type="ECO:0000256" key="1">
    <source>
        <dbReference type="ARBA" id="ARBA00005199"/>
    </source>
</evidence>
<dbReference type="AlphaFoldDB" id="A0A3D8PA39"/>
<evidence type="ECO:0000256" key="6">
    <source>
        <dbReference type="ARBA" id="ARBA00022676"/>
    </source>
</evidence>
<comment type="caution">
    <text evidence="10">The sequence shown here is derived from an EMBL/GenBank/DDBJ whole genome shotgun (WGS) entry which is preliminary data.</text>
</comment>
<dbReference type="Proteomes" id="UP000256679">
    <property type="component" value="Unassembled WGS sequence"/>
</dbReference>
<dbReference type="PANTHER" id="PTHR10788">
    <property type="entry name" value="TREHALOSE-6-PHOSPHATE SYNTHASE"/>
    <property type="match status" value="1"/>
</dbReference>
<evidence type="ECO:0000313" key="11">
    <source>
        <dbReference type="Proteomes" id="UP000256679"/>
    </source>
</evidence>
<dbReference type="InterPro" id="IPR012766">
    <property type="entry name" value="Trehalose_OtsA"/>
</dbReference>
<dbReference type="GO" id="GO:0005992">
    <property type="term" value="P:trehalose biosynthetic process"/>
    <property type="evidence" value="ECO:0007669"/>
    <property type="project" value="UniProtKB-UniRule"/>
</dbReference>
<dbReference type="EMBL" id="QFCQ01000085">
    <property type="protein sequence ID" value="RDW12492.1"/>
    <property type="molecule type" value="Genomic_DNA"/>
</dbReference>
<comment type="subunit">
    <text evidence="3 9">Homotetramer.</text>
</comment>
<comment type="function">
    <text evidence="9">Probably involved in the osmoprotection via the biosynthesis of trehalose. Catalyzes the transfer of glucose from UDP-alpha-D-glucose (UDP-Glc) to D-glucose 6-phosphate (Glc-6-P) to form trehalose-6-phosphate. Acts with retention of the anomeric configuration of the UDP-sugar donor.</text>
</comment>
<evidence type="ECO:0000256" key="5">
    <source>
        <dbReference type="ARBA" id="ARBA00018539"/>
    </source>
</evidence>
<proteinExistence type="inferred from homology"/>
<evidence type="ECO:0000256" key="7">
    <source>
        <dbReference type="ARBA" id="ARBA00022679"/>
    </source>
</evidence>
<sequence>MSRLIVVSNRVPDPDRAPAGGLAVALQAALHDRGGIWMGWSGKSCGEDEPGPLAFQQQGSITYALSDLSERDLSEYYNGFANSVLWPLCHYRIDLTDFARRDAQGYFRVNRFFAQRLLPLIQEDDLIWVHDYHLMPLADELRRLGVRNRIGFFMHIPWPAPDVYLTLPMGARLLQSMTAYDLLGFQTENDAANFRECLQRGELATRRAGETDFVDTTGRHFQVGTFPISIDTGNFARLACQGVRNPTVRKFRATLGEQQLIVGVDRLDYSKGLVQRLNGYRRFLETQPHWAGHVTYLQITPKSRSGVHEYDSLQREVAELAGHIGGTMGRLDWAPMRYVNRAFSQQVLACIYRMANVALVTPLRDGMNLVAKEYVAAQDPEDPGVLVLSRFAGAAAELGPGALLVNPYDEDAIAQAITQAVSMPREERQRRHARMMEGLTHNDVFHWCTDFLGRLAPSQVLPLKGPPNAA</sequence>
<evidence type="ECO:0000256" key="3">
    <source>
        <dbReference type="ARBA" id="ARBA00011881"/>
    </source>
</evidence>
<keyword evidence="11" id="KW-1185">Reference proteome</keyword>
<dbReference type="SUPFAM" id="SSF53756">
    <property type="entry name" value="UDP-Glycosyltransferase/glycogen phosphorylase"/>
    <property type="match status" value="1"/>
</dbReference>
<organism evidence="10 11">
    <name type="scientific">Paracoccus thiocyanatus</name>
    <dbReference type="NCBI Taxonomy" id="34006"/>
    <lineage>
        <taxon>Bacteria</taxon>
        <taxon>Pseudomonadati</taxon>
        <taxon>Pseudomonadota</taxon>
        <taxon>Alphaproteobacteria</taxon>
        <taxon>Rhodobacterales</taxon>
        <taxon>Paracoccaceae</taxon>
        <taxon>Paracoccus</taxon>
    </lineage>
</organism>
<name>A0A3D8PA39_9RHOB</name>
<dbReference type="UniPathway" id="UPA00299"/>